<organism evidence="1">
    <name type="scientific">Rhizophora mucronata</name>
    <name type="common">Asiatic mangrove</name>
    <dbReference type="NCBI Taxonomy" id="61149"/>
    <lineage>
        <taxon>Eukaryota</taxon>
        <taxon>Viridiplantae</taxon>
        <taxon>Streptophyta</taxon>
        <taxon>Embryophyta</taxon>
        <taxon>Tracheophyta</taxon>
        <taxon>Spermatophyta</taxon>
        <taxon>Magnoliopsida</taxon>
        <taxon>eudicotyledons</taxon>
        <taxon>Gunneridae</taxon>
        <taxon>Pentapetalae</taxon>
        <taxon>rosids</taxon>
        <taxon>fabids</taxon>
        <taxon>Malpighiales</taxon>
        <taxon>Rhizophoraceae</taxon>
        <taxon>Rhizophora</taxon>
    </lineage>
</organism>
<accession>A0A2P2IWJ4</accession>
<protein>
    <submittedName>
        <fullName evidence="1">Uncharacterized protein</fullName>
    </submittedName>
</protein>
<evidence type="ECO:0000313" key="1">
    <source>
        <dbReference type="EMBL" id="MBW85590.1"/>
    </source>
</evidence>
<reference evidence="1" key="1">
    <citation type="submission" date="2018-02" db="EMBL/GenBank/DDBJ databases">
        <title>Rhizophora mucronata_Transcriptome.</title>
        <authorList>
            <person name="Meera S.P."/>
            <person name="Sreeshan A."/>
            <person name="Augustine A."/>
        </authorList>
    </citation>
    <scope>NUCLEOTIDE SEQUENCE</scope>
    <source>
        <tissue evidence="1">Leaf</tissue>
    </source>
</reference>
<sequence length="60" mass="6929">MTYDEPSISKNVIKKYKWFLHVRHSLHRSYTIYVIVGQQKIAEKSRSHASTYSSTGPGSE</sequence>
<dbReference type="AlphaFoldDB" id="A0A2P2IWJ4"/>
<dbReference type="EMBL" id="GGEC01005107">
    <property type="protein sequence ID" value="MBW85590.1"/>
    <property type="molecule type" value="Transcribed_RNA"/>
</dbReference>
<name>A0A2P2IWJ4_RHIMU</name>
<proteinExistence type="predicted"/>